<name>A0A4D6MV95_VIGUN</name>
<proteinExistence type="predicted"/>
<organism evidence="1 2">
    <name type="scientific">Vigna unguiculata</name>
    <name type="common">Cowpea</name>
    <dbReference type="NCBI Taxonomy" id="3917"/>
    <lineage>
        <taxon>Eukaryota</taxon>
        <taxon>Viridiplantae</taxon>
        <taxon>Streptophyta</taxon>
        <taxon>Embryophyta</taxon>
        <taxon>Tracheophyta</taxon>
        <taxon>Spermatophyta</taxon>
        <taxon>Magnoliopsida</taxon>
        <taxon>eudicotyledons</taxon>
        <taxon>Gunneridae</taxon>
        <taxon>Pentapetalae</taxon>
        <taxon>rosids</taxon>
        <taxon>fabids</taxon>
        <taxon>Fabales</taxon>
        <taxon>Fabaceae</taxon>
        <taxon>Papilionoideae</taxon>
        <taxon>50 kb inversion clade</taxon>
        <taxon>NPAAA clade</taxon>
        <taxon>indigoferoid/millettioid clade</taxon>
        <taxon>Phaseoleae</taxon>
        <taxon>Vigna</taxon>
    </lineage>
</organism>
<evidence type="ECO:0000313" key="2">
    <source>
        <dbReference type="Proteomes" id="UP000501690"/>
    </source>
</evidence>
<protein>
    <submittedName>
        <fullName evidence="1">Uncharacterized protein</fullName>
    </submittedName>
</protein>
<dbReference type="EMBL" id="CP039352">
    <property type="protein sequence ID" value="QCE03827.1"/>
    <property type="molecule type" value="Genomic_DNA"/>
</dbReference>
<accession>A0A4D6MV95</accession>
<keyword evidence="2" id="KW-1185">Reference proteome</keyword>
<reference evidence="1 2" key="1">
    <citation type="submission" date="2019-04" db="EMBL/GenBank/DDBJ databases">
        <title>An improved genome assembly and genetic linkage map for asparagus bean, Vigna unguiculata ssp. sesquipedialis.</title>
        <authorList>
            <person name="Xia Q."/>
            <person name="Zhang R."/>
            <person name="Dong Y."/>
        </authorList>
    </citation>
    <scope>NUCLEOTIDE SEQUENCE [LARGE SCALE GENOMIC DNA]</scope>
    <source>
        <tissue evidence="1">Leaf</tissue>
    </source>
</reference>
<dbReference type="Proteomes" id="UP000501690">
    <property type="component" value="Linkage Group LG8"/>
</dbReference>
<sequence length="152" mass="17140">MGHHHELPLTGVMELRPDQLRHHPEISPRDSRNYVLTIYNSCFTNQLDRIFQANGGAPKVREELHGQQKLDEGMEASWKALASNGKGPSETHEFSLKRATPRLNETTHHPKVRFLAWATTAATCLKLPRVLAEVSLSRLSEMIPRSKRGLSA</sequence>
<evidence type="ECO:0000313" key="1">
    <source>
        <dbReference type="EMBL" id="QCE03827.1"/>
    </source>
</evidence>
<dbReference type="AlphaFoldDB" id="A0A4D6MV95"/>
<gene>
    <name evidence="1" type="ORF">DEO72_LG8g1856</name>
</gene>